<organism evidence="1 2">
    <name type="scientific">Svornostia abyssi</name>
    <dbReference type="NCBI Taxonomy" id="2898438"/>
    <lineage>
        <taxon>Bacteria</taxon>
        <taxon>Bacillati</taxon>
        <taxon>Actinomycetota</taxon>
        <taxon>Thermoleophilia</taxon>
        <taxon>Solirubrobacterales</taxon>
        <taxon>Baekduiaceae</taxon>
        <taxon>Svornostia</taxon>
    </lineage>
</organism>
<name>A0ABY5PHT0_9ACTN</name>
<evidence type="ECO:0000313" key="1">
    <source>
        <dbReference type="EMBL" id="UUY04239.1"/>
    </source>
</evidence>
<gene>
    <name evidence="1" type="ORF">LRS13_01525</name>
</gene>
<protein>
    <submittedName>
        <fullName evidence="1">Uncharacterized protein</fullName>
    </submittedName>
</protein>
<proteinExistence type="predicted"/>
<evidence type="ECO:0000313" key="2">
    <source>
        <dbReference type="Proteomes" id="UP001058860"/>
    </source>
</evidence>
<dbReference type="RefSeq" id="WP_353864731.1">
    <property type="nucleotide sequence ID" value="NZ_CP088295.1"/>
</dbReference>
<dbReference type="EMBL" id="CP088295">
    <property type="protein sequence ID" value="UUY04239.1"/>
    <property type="molecule type" value="Genomic_DNA"/>
</dbReference>
<keyword evidence="2" id="KW-1185">Reference proteome</keyword>
<dbReference type="Proteomes" id="UP001058860">
    <property type="component" value="Chromosome"/>
</dbReference>
<reference evidence="2" key="1">
    <citation type="submission" date="2021-11" db="EMBL/GenBank/DDBJ databases">
        <title>Cultivation dependent microbiological survey of springs from the worlds oldest radium mine currently devoted to the extraction of radon-saturated water.</title>
        <authorList>
            <person name="Kapinusova G."/>
            <person name="Smrhova T."/>
            <person name="Strejcek M."/>
            <person name="Suman J."/>
            <person name="Jani K."/>
            <person name="Pajer P."/>
            <person name="Uhlik O."/>
        </authorList>
    </citation>
    <scope>NUCLEOTIDE SEQUENCE [LARGE SCALE GENOMIC DNA]</scope>
    <source>
        <strain evidence="2">J379</strain>
    </source>
</reference>
<accession>A0ABY5PHT0</accession>
<sequence>MASDRLRASAARLVGLPERAGFALDGIGEGTLVVRAEPTGVQAVLRLDVG</sequence>